<dbReference type="GO" id="GO:0004190">
    <property type="term" value="F:aspartic-type endopeptidase activity"/>
    <property type="evidence" value="ECO:0007669"/>
    <property type="project" value="InterPro"/>
</dbReference>
<evidence type="ECO:0000313" key="1">
    <source>
        <dbReference type="EMBL" id="GFY59063.1"/>
    </source>
</evidence>
<organism evidence="1 2">
    <name type="scientific">Trichonephila inaurata madagascariensis</name>
    <dbReference type="NCBI Taxonomy" id="2747483"/>
    <lineage>
        <taxon>Eukaryota</taxon>
        <taxon>Metazoa</taxon>
        <taxon>Ecdysozoa</taxon>
        <taxon>Arthropoda</taxon>
        <taxon>Chelicerata</taxon>
        <taxon>Arachnida</taxon>
        <taxon>Araneae</taxon>
        <taxon>Araneomorphae</taxon>
        <taxon>Entelegynae</taxon>
        <taxon>Araneoidea</taxon>
        <taxon>Nephilidae</taxon>
        <taxon>Trichonephila</taxon>
        <taxon>Trichonephila inaurata</taxon>
    </lineage>
</organism>
<dbReference type="PROSITE" id="PS00141">
    <property type="entry name" value="ASP_PROTEASE"/>
    <property type="match status" value="1"/>
</dbReference>
<dbReference type="EMBL" id="BMAV01012405">
    <property type="protein sequence ID" value="GFY59063.1"/>
    <property type="molecule type" value="Genomic_DNA"/>
</dbReference>
<name>A0A8X6XRV7_9ARAC</name>
<comment type="caution">
    <text evidence="1">The sequence shown here is derived from an EMBL/GenBank/DDBJ whole genome shotgun (WGS) entry which is preliminary data.</text>
</comment>
<gene>
    <name evidence="1" type="ORF">TNIN_488031</name>
</gene>
<sequence>MAFLGKVEKQDLILLAEDLGLRVSDKMTIRDLKNIIIGSKDYEEEFVKAYLFVIPFIRVKKEEEEGVARHYEFKQQREQREFELEKLRLESELDKLRLETGSIRSNVTRESCAEDPQKTSSNYRISIVRADEHVRETSAVLMAKVMIPVLTRIKEEKEIDDLRAVHVKGEQEIVNAAIDTGAQVSVVRANVVEGQSVDNGGTTQVTSAIEEHEIRLIENSQLVRNPAILRVSSKKEEITNSTDSKSVGNQEVTGLRPETYTQTLLDVPNENLVAVEINASNVQTNGQSLKESGENVALFVDSFDSEINFILPGNVECWKSNVITFLNDSDEHVCNQFQTFGIAAILPNIVITLKQWGNVTDFVIIRKTLSFVDGARV</sequence>
<evidence type="ECO:0008006" key="3">
    <source>
        <dbReference type="Google" id="ProtNLM"/>
    </source>
</evidence>
<protein>
    <recommendedName>
        <fullName evidence="3">Peptidase A2 domain-containing protein</fullName>
    </recommendedName>
</protein>
<proteinExistence type="predicted"/>
<dbReference type="GO" id="GO:0006508">
    <property type="term" value="P:proteolysis"/>
    <property type="evidence" value="ECO:0007669"/>
    <property type="project" value="InterPro"/>
</dbReference>
<accession>A0A8X6XRV7</accession>
<dbReference type="AlphaFoldDB" id="A0A8X6XRV7"/>
<dbReference type="Proteomes" id="UP000886998">
    <property type="component" value="Unassembled WGS sequence"/>
</dbReference>
<reference evidence="1" key="1">
    <citation type="submission" date="2020-08" db="EMBL/GenBank/DDBJ databases">
        <title>Multicomponent nature underlies the extraordinary mechanical properties of spider dragline silk.</title>
        <authorList>
            <person name="Kono N."/>
            <person name="Nakamura H."/>
            <person name="Mori M."/>
            <person name="Yoshida Y."/>
            <person name="Ohtoshi R."/>
            <person name="Malay A.D."/>
            <person name="Moran D.A.P."/>
            <person name="Tomita M."/>
            <person name="Numata K."/>
            <person name="Arakawa K."/>
        </authorList>
    </citation>
    <scope>NUCLEOTIDE SEQUENCE</scope>
</reference>
<evidence type="ECO:0000313" key="2">
    <source>
        <dbReference type="Proteomes" id="UP000886998"/>
    </source>
</evidence>
<dbReference type="InterPro" id="IPR001969">
    <property type="entry name" value="Aspartic_peptidase_AS"/>
</dbReference>
<keyword evidence="2" id="KW-1185">Reference proteome</keyword>